<dbReference type="Gene3D" id="2.40.50.1020">
    <property type="entry name" value="LytTr DNA-binding domain"/>
    <property type="match status" value="1"/>
</dbReference>
<dbReference type="PANTHER" id="PTHR37299">
    <property type="entry name" value="TRANSCRIPTIONAL REGULATOR-RELATED"/>
    <property type="match status" value="1"/>
</dbReference>
<evidence type="ECO:0000313" key="2">
    <source>
        <dbReference type="EMBL" id="MDO1450416.1"/>
    </source>
</evidence>
<reference evidence="2" key="1">
    <citation type="submission" date="2023-07" db="EMBL/GenBank/DDBJ databases">
        <title>The genome sequence of Rhodocytophaga aerolata KACC 12507.</title>
        <authorList>
            <person name="Zhang X."/>
        </authorList>
    </citation>
    <scope>NUCLEOTIDE SEQUENCE</scope>
    <source>
        <strain evidence="2">KACC 12507</strain>
    </source>
</reference>
<dbReference type="Proteomes" id="UP001168528">
    <property type="component" value="Unassembled WGS sequence"/>
</dbReference>
<dbReference type="Pfam" id="PF04397">
    <property type="entry name" value="LytTR"/>
    <property type="match status" value="1"/>
</dbReference>
<protein>
    <submittedName>
        <fullName evidence="2">LytTR family DNA-binding domain-containing protein</fullName>
    </submittedName>
</protein>
<name>A0ABT8RFE6_9BACT</name>
<dbReference type="PANTHER" id="PTHR37299:SF1">
    <property type="entry name" value="STAGE 0 SPORULATION PROTEIN A HOMOLOG"/>
    <property type="match status" value="1"/>
</dbReference>
<dbReference type="PROSITE" id="PS50930">
    <property type="entry name" value="HTH_LYTTR"/>
    <property type="match status" value="1"/>
</dbReference>
<comment type="caution">
    <text evidence="2">The sequence shown here is derived from an EMBL/GenBank/DDBJ whole genome shotgun (WGS) entry which is preliminary data.</text>
</comment>
<evidence type="ECO:0000259" key="1">
    <source>
        <dbReference type="PROSITE" id="PS50930"/>
    </source>
</evidence>
<feature type="domain" description="HTH LytTR-type" evidence="1">
    <location>
        <begin position="31"/>
        <end position="94"/>
    </location>
</feature>
<keyword evidence="2" id="KW-0238">DNA-binding</keyword>
<dbReference type="InterPro" id="IPR007492">
    <property type="entry name" value="LytTR_DNA-bd_dom"/>
</dbReference>
<evidence type="ECO:0000313" key="3">
    <source>
        <dbReference type="Proteomes" id="UP001168528"/>
    </source>
</evidence>
<dbReference type="SMART" id="SM00850">
    <property type="entry name" value="LytTR"/>
    <property type="match status" value="1"/>
</dbReference>
<dbReference type="GO" id="GO:0003677">
    <property type="term" value="F:DNA binding"/>
    <property type="evidence" value="ECO:0007669"/>
    <property type="project" value="UniProtKB-KW"/>
</dbReference>
<dbReference type="RefSeq" id="WP_302041218.1">
    <property type="nucleotide sequence ID" value="NZ_JAUKPO010000030.1"/>
</dbReference>
<dbReference type="InterPro" id="IPR046947">
    <property type="entry name" value="LytR-like"/>
</dbReference>
<gene>
    <name evidence="2" type="ORF">Q0590_29345</name>
</gene>
<proteinExistence type="predicted"/>
<sequence>MDFDRFTKAIQKALDYLDYKKTPKDIFNESLYVNSEYKLVKIVLKEIEFIESLEDYIRIHLEGTKPILTLPSMKKILEKLPSNKFKRIHRSYIVRMDKVVTILNRKAQLKVVKNYLSVILSQALFRTGKTIAINKQWSSVFC</sequence>
<organism evidence="2 3">
    <name type="scientific">Rhodocytophaga aerolata</name>
    <dbReference type="NCBI Taxonomy" id="455078"/>
    <lineage>
        <taxon>Bacteria</taxon>
        <taxon>Pseudomonadati</taxon>
        <taxon>Bacteroidota</taxon>
        <taxon>Cytophagia</taxon>
        <taxon>Cytophagales</taxon>
        <taxon>Rhodocytophagaceae</taxon>
        <taxon>Rhodocytophaga</taxon>
    </lineage>
</organism>
<keyword evidence="3" id="KW-1185">Reference proteome</keyword>
<dbReference type="EMBL" id="JAUKPO010000030">
    <property type="protein sequence ID" value="MDO1450416.1"/>
    <property type="molecule type" value="Genomic_DNA"/>
</dbReference>
<accession>A0ABT8RFE6</accession>